<sequence>MLFVFQLIYHSICQKPIFLVPGLLGSILHGSVTEKKRWYCPTFQDQDVWINKMLTVPPVFNCLFDFVGLQWNNNTNEPEQVKDVNLSIVDFGGLNGVSFFDTPLLGMSFVPYYKPLINKLKTQFQYEERIDLFGIPFDWRFGVHQKSDYFEKIRQQVEDAFYLNHNEKAIMIGHSMGCYLLDVFLMNYTTAEWRNKFVDKVILLAPSFGGSFSAFYSLWTKRPPVVSILGTFPDTIGTMGGIHAHMPNYDIFENDILLIEKDGQPKYAKDLVEVLIENGKINHDMNKILGVHEKWFSQKPSPIDLPVKIVYNSGLKTPKILNLTNDKEEIINGKGDGIVNAEGPEYVCSYWNDIECLDLNSNGLIGSDHISMLYSDKTLNFILEQIDETLI</sequence>
<gene>
    <name evidence="1" type="ORF">TRFO_36285</name>
</gene>
<dbReference type="PANTHER" id="PTHR11440">
    <property type="entry name" value="LECITHIN-CHOLESTEROL ACYLTRANSFERASE-RELATED"/>
    <property type="match status" value="1"/>
</dbReference>
<dbReference type="VEuPathDB" id="TrichDB:TRFO_36285"/>
<dbReference type="EMBL" id="MLAK01001112">
    <property type="protein sequence ID" value="OHS97497.1"/>
    <property type="molecule type" value="Genomic_DNA"/>
</dbReference>
<dbReference type="GO" id="GO:0006629">
    <property type="term" value="P:lipid metabolic process"/>
    <property type="evidence" value="ECO:0007669"/>
    <property type="project" value="InterPro"/>
</dbReference>
<protein>
    <submittedName>
        <fullName evidence="1">Lecithin:cholesterol acyltransferase family protein</fullName>
    </submittedName>
</protein>
<dbReference type="AlphaFoldDB" id="A0A1J4JFR2"/>
<evidence type="ECO:0000313" key="1">
    <source>
        <dbReference type="EMBL" id="OHS97497.1"/>
    </source>
</evidence>
<comment type="caution">
    <text evidence="1">The sequence shown here is derived from an EMBL/GenBank/DDBJ whole genome shotgun (WGS) entry which is preliminary data.</text>
</comment>
<keyword evidence="1" id="KW-0808">Transferase</keyword>
<evidence type="ECO:0000313" key="2">
    <source>
        <dbReference type="Proteomes" id="UP000179807"/>
    </source>
</evidence>
<keyword evidence="1" id="KW-0012">Acyltransferase</keyword>
<dbReference type="SUPFAM" id="SSF53474">
    <property type="entry name" value="alpha/beta-Hydrolases"/>
    <property type="match status" value="1"/>
</dbReference>
<dbReference type="Proteomes" id="UP000179807">
    <property type="component" value="Unassembled WGS sequence"/>
</dbReference>
<dbReference type="RefSeq" id="XP_068350634.1">
    <property type="nucleotide sequence ID" value="XM_068510736.1"/>
</dbReference>
<proteinExistence type="predicted"/>
<dbReference type="GO" id="GO:0008374">
    <property type="term" value="F:O-acyltransferase activity"/>
    <property type="evidence" value="ECO:0007669"/>
    <property type="project" value="InterPro"/>
</dbReference>
<name>A0A1J4JFR2_9EUKA</name>
<reference evidence="1" key="1">
    <citation type="submission" date="2016-10" db="EMBL/GenBank/DDBJ databases">
        <authorList>
            <person name="Benchimol M."/>
            <person name="Almeida L.G."/>
            <person name="Vasconcelos A.T."/>
            <person name="Perreira-Neves A."/>
            <person name="Rosa I.A."/>
            <person name="Tasca T."/>
            <person name="Bogo M.R."/>
            <person name="de Souza W."/>
        </authorList>
    </citation>
    <scope>NUCLEOTIDE SEQUENCE [LARGE SCALE GENOMIC DNA]</scope>
    <source>
        <strain evidence="1">K</strain>
    </source>
</reference>
<dbReference type="InterPro" id="IPR029058">
    <property type="entry name" value="AB_hydrolase_fold"/>
</dbReference>
<dbReference type="Pfam" id="PF02450">
    <property type="entry name" value="LCAT"/>
    <property type="match status" value="1"/>
</dbReference>
<keyword evidence="2" id="KW-1185">Reference proteome</keyword>
<dbReference type="Gene3D" id="3.40.50.1820">
    <property type="entry name" value="alpha/beta hydrolase"/>
    <property type="match status" value="1"/>
</dbReference>
<dbReference type="OrthoDB" id="190846at2759"/>
<accession>A0A1J4JFR2</accession>
<dbReference type="InterPro" id="IPR003386">
    <property type="entry name" value="LACT/PDAT_acylTrfase"/>
</dbReference>
<organism evidence="1 2">
    <name type="scientific">Tritrichomonas foetus</name>
    <dbReference type="NCBI Taxonomy" id="1144522"/>
    <lineage>
        <taxon>Eukaryota</taxon>
        <taxon>Metamonada</taxon>
        <taxon>Parabasalia</taxon>
        <taxon>Tritrichomonadida</taxon>
        <taxon>Tritrichomonadidae</taxon>
        <taxon>Tritrichomonas</taxon>
    </lineage>
</organism>
<dbReference type="GeneID" id="94845440"/>